<dbReference type="PROSITE" id="PS00455">
    <property type="entry name" value="AMP_BINDING"/>
    <property type="match status" value="1"/>
</dbReference>
<feature type="domain" description="AMP-dependent synthetase/ligase" evidence="3">
    <location>
        <begin position="113"/>
        <end position="495"/>
    </location>
</feature>
<dbReference type="Gene3D" id="3.40.50.12780">
    <property type="entry name" value="N-terminal domain of ligase-like"/>
    <property type="match status" value="1"/>
</dbReference>
<protein>
    <submittedName>
        <fullName evidence="5">4-coumarate--CoA ligase</fullName>
        <ecNumber evidence="5">6.2.1.12</ecNumber>
    </submittedName>
</protein>
<proteinExistence type="inferred from homology"/>
<reference evidence="5" key="1">
    <citation type="journal article" date="2013" name="PLoS ONE">
        <title>Biosynthesis of vitamins and cofactors in bacterium-harbouring trypanosomatids depends on the symbiotic association as revealed by genomic analyses.</title>
        <authorList>
            <person name="Klein C.C."/>
            <person name="Alves J.M."/>
            <person name="Serrano M.G."/>
            <person name="Buck G.A."/>
            <person name="Vasconcelos A.T."/>
            <person name="Sagot M.F."/>
            <person name="Teixeira M.M."/>
            <person name="Camargo E.P."/>
            <person name="Motta M.C."/>
        </authorList>
    </citation>
    <scope>NUCLEOTIDE SEQUENCE</scope>
    <source>
        <strain evidence="5">TCC012E</strain>
    </source>
</reference>
<sequence>MFRASIRRLYPAGALALAAALPAAPTGGQRSTLRPRSADGISSGGIRRLLGGTCGRSSTAAAAALWMPSRDKTQRVGDQLIYQSDQPSVVDKLKGERTFYEYIARRIADPALHDKVACVQAETGQEMTYGNLQLAIQRMSELLYHEAKVRKGDVVCISMLNTIAFAPSVFGSLRLGAVVSAVNAVADPVTFAYHLRASNAKVVLGMRYFKQRIQEATAIYKKETGEDILVLYPEDLLQMKKGEKISLYLNLPTVRRVPPGYKPLADASLDDTVFIPFSSGTTGLPKGVQLTNRNLIVNTEQVVDIHRIARDDVSVCVVPFFHIFGFTCCLTTVLAQGAKQVIMVKYALDAYLENCQKYRATVNLVAPPIVISLIKHRQKVKQYNLSSLRAIRSGAAPLSASMEKQLEELFPSCTAGQGYGMTEMSPVVTAVPTGVTREQRTYGSAGKLVADTEMRIVRVDDTQQSGEDRSAGVDAEEGAEGEIWFRGPQLMKGYLKEEDTAKCMQDGWYRTGDIGKFDLETGDLVITDRLKELIKYKGFQVSPAALENALLDHPWVHECVVMGLPDPRNVSFEYPRALVVLAPTLSPEERLSAPQALHNFMRNRLPPHKQLHGGIRIVDAILKSEAGKILRRQVKKEEIAWLARHADEVRQVLEKHRVESDASAVKPEAHGQ</sequence>
<dbReference type="EC" id="6.2.1.12" evidence="5"/>
<dbReference type="InterPro" id="IPR042099">
    <property type="entry name" value="ANL_N_sf"/>
</dbReference>
<evidence type="ECO:0000313" key="5">
    <source>
        <dbReference type="EMBL" id="AGU68017.1"/>
    </source>
</evidence>
<dbReference type="InterPro" id="IPR045851">
    <property type="entry name" value="AMP-bd_C_sf"/>
</dbReference>
<evidence type="ECO:0000259" key="3">
    <source>
        <dbReference type="Pfam" id="PF00501"/>
    </source>
</evidence>
<name>T1YSX4_9TRYP</name>
<dbReference type="InterPro" id="IPR025110">
    <property type="entry name" value="AMP-bd_C"/>
</dbReference>
<evidence type="ECO:0000256" key="2">
    <source>
        <dbReference type="ARBA" id="ARBA00022598"/>
    </source>
</evidence>
<dbReference type="PANTHER" id="PTHR24096:SF149">
    <property type="entry name" value="AMP-BINDING DOMAIN-CONTAINING PROTEIN-RELATED"/>
    <property type="match status" value="1"/>
</dbReference>
<dbReference type="InterPro" id="IPR020845">
    <property type="entry name" value="AMP-binding_CS"/>
</dbReference>
<dbReference type="GO" id="GO:0016207">
    <property type="term" value="F:4-coumarate-CoA ligase activity"/>
    <property type="evidence" value="ECO:0007669"/>
    <property type="project" value="UniProtKB-EC"/>
</dbReference>
<dbReference type="SUPFAM" id="SSF56801">
    <property type="entry name" value="Acetyl-CoA synthetase-like"/>
    <property type="match status" value="1"/>
</dbReference>
<accession>T1YSX4</accession>
<organism evidence="5">
    <name type="scientific">Strigomonas culicis</name>
    <dbReference type="NCBI Taxonomy" id="28005"/>
    <lineage>
        <taxon>Eukaryota</taxon>
        <taxon>Discoba</taxon>
        <taxon>Euglenozoa</taxon>
        <taxon>Kinetoplastea</taxon>
        <taxon>Metakinetoplastina</taxon>
        <taxon>Trypanosomatida</taxon>
        <taxon>Trypanosomatidae</taxon>
        <taxon>Strigomonadinae</taxon>
        <taxon>Strigomonas</taxon>
    </lineage>
</organism>
<dbReference type="EMBL" id="KF160046">
    <property type="protein sequence ID" value="AGU68017.1"/>
    <property type="molecule type" value="Genomic_DNA"/>
</dbReference>
<dbReference type="Pfam" id="PF00501">
    <property type="entry name" value="AMP-binding"/>
    <property type="match status" value="1"/>
</dbReference>
<evidence type="ECO:0000256" key="1">
    <source>
        <dbReference type="ARBA" id="ARBA00006432"/>
    </source>
</evidence>
<keyword evidence="2 5" id="KW-0436">Ligase</keyword>
<dbReference type="PANTHER" id="PTHR24096">
    <property type="entry name" value="LONG-CHAIN-FATTY-ACID--COA LIGASE"/>
    <property type="match status" value="1"/>
</dbReference>
<dbReference type="Gene3D" id="3.30.300.30">
    <property type="match status" value="1"/>
</dbReference>
<dbReference type="Pfam" id="PF13193">
    <property type="entry name" value="AMP-binding_C"/>
    <property type="match status" value="1"/>
</dbReference>
<comment type="similarity">
    <text evidence="1">Belongs to the ATP-dependent AMP-binding enzyme family.</text>
</comment>
<feature type="domain" description="AMP-binding enzyme C-terminal" evidence="4">
    <location>
        <begin position="546"/>
        <end position="628"/>
    </location>
</feature>
<dbReference type="AlphaFoldDB" id="T1YSX4"/>
<dbReference type="InterPro" id="IPR000873">
    <property type="entry name" value="AMP-dep_synth/lig_dom"/>
</dbReference>
<evidence type="ECO:0000259" key="4">
    <source>
        <dbReference type="Pfam" id="PF13193"/>
    </source>
</evidence>